<gene>
    <name evidence="7" type="primary">AUGUSTUS-3.0.2_11843</name>
    <name evidence="7" type="ORF">TcasGA2_TC011843</name>
</gene>
<keyword evidence="5" id="KW-0131">Cell cycle</keyword>
<dbReference type="OrthoDB" id="10020858at2759"/>
<evidence type="ECO:0000256" key="5">
    <source>
        <dbReference type="ARBA" id="ARBA00023306"/>
    </source>
</evidence>
<protein>
    <recommendedName>
        <fullName evidence="2">Protein aurora borealis</fullName>
    </recommendedName>
</protein>
<dbReference type="AlphaFoldDB" id="D6WZG0"/>
<dbReference type="HOGENOM" id="CLU_678505_0_0_1"/>
<sequence>MDLKNETPSKSKNLMSKVLSNPMNCDSPFRLLPNVSTPPSRFAKILNPFEPHLIDRMHLPTFSPSVFAQVSTPKTDKFKWTIDEISSLKPADIDEDTLSQHVSDHDPTIESLVQEKIDKFFKEKAIVPSPMTQPCQQLPALMSPPRSDTCAQTALSLPPVLPKHVEEALAPYFTYQEKDEFGDSSLYRKLFEFEGHSSPATSSPAPSTGLSPIQFSPEFSPHSPKAKLESTLEMPELRDCTLSPIGRSPLSRSACRLSFSAHMSVDASMVVPDVNRSLQVTRLEQEVSFQPLEDGGPMDSLVNWDMEYKQVSILSRSPVSSPERLDSSNGDTPHSRIFTSQRKRLSDSFKDEEFERDVEMVEDVIMKRVKNRLGEDTTDGGYHTGGVTLCESSTHMFASTPTKSKH</sequence>
<feature type="compositionally biased region" description="Low complexity" evidence="6">
    <location>
        <begin position="197"/>
        <end position="208"/>
    </location>
</feature>
<dbReference type="Proteomes" id="UP000007266">
    <property type="component" value="Linkage group 9"/>
</dbReference>
<feature type="region of interest" description="Disordered" evidence="6">
    <location>
        <begin position="197"/>
        <end position="229"/>
    </location>
</feature>
<dbReference type="GO" id="GO:0051301">
    <property type="term" value="P:cell division"/>
    <property type="evidence" value="ECO:0007669"/>
    <property type="project" value="UniProtKB-KW"/>
</dbReference>
<dbReference type="PhylomeDB" id="D6WZG0"/>
<dbReference type="EMBL" id="KQ971372">
    <property type="protein sequence ID" value="EFA09710.1"/>
    <property type="molecule type" value="Genomic_DNA"/>
</dbReference>
<evidence type="ECO:0000256" key="6">
    <source>
        <dbReference type="SAM" id="MobiDB-lite"/>
    </source>
</evidence>
<reference evidence="7 8" key="2">
    <citation type="journal article" date="2010" name="Nucleic Acids Res.">
        <title>BeetleBase in 2010: revisions to provide comprehensive genomic information for Tribolium castaneum.</title>
        <authorList>
            <person name="Kim H.S."/>
            <person name="Murphy T."/>
            <person name="Xia J."/>
            <person name="Caragea D."/>
            <person name="Park Y."/>
            <person name="Beeman R.W."/>
            <person name="Lorenzen M.D."/>
            <person name="Butcher S."/>
            <person name="Manak J.R."/>
            <person name="Brown S.J."/>
        </authorList>
    </citation>
    <scope>GENOME REANNOTATION</scope>
    <source>
        <strain evidence="7 8">Georgia GA2</strain>
    </source>
</reference>
<comment type="similarity">
    <text evidence="1">Belongs to the BORA family.</text>
</comment>
<feature type="region of interest" description="Disordered" evidence="6">
    <location>
        <begin position="315"/>
        <end position="336"/>
    </location>
</feature>
<organism evidence="7 8">
    <name type="scientific">Tribolium castaneum</name>
    <name type="common">Red flour beetle</name>
    <dbReference type="NCBI Taxonomy" id="7070"/>
    <lineage>
        <taxon>Eukaryota</taxon>
        <taxon>Metazoa</taxon>
        <taxon>Ecdysozoa</taxon>
        <taxon>Arthropoda</taxon>
        <taxon>Hexapoda</taxon>
        <taxon>Insecta</taxon>
        <taxon>Pterygota</taxon>
        <taxon>Neoptera</taxon>
        <taxon>Endopterygota</taxon>
        <taxon>Coleoptera</taxon>
        <taxon>Polyphaga</taxon>
        <taxon>Cucujiformia</taxon>
        <taxon>Tenebrionidae</taxon>
        <taxon>Tenebrionidae incertae sedis</taxon>
        <taxon>Tribolium</taxon>
    </lineage>
</organism>
<proteinExistence type="inferred from homology"/>
<accession>D6WZG0</accession>
<dbReference type="InterPro" id="IPR023252">
    <property type="entry name" value="Aurora_borealis_protein"/>
</dbReference>
<evidence type="ECO:0000256" key="2">
    <source>
        <dbReference type="ARBA" id="ARBA00020055"/>
    </source>
</evidence>
<evidence type="ECO:0000256" key="1">
    <source>
        <dbReference type="ARBA" id="ARBA00010963"/>
    </source>
</evidence>
<keyword evidence="4" id="KW-0498">Mitosis</keyword>
<feature type="compositionally biased region" description="Polar residues" evidence="6">
    <location>
        <begin position="327"/>
        <end position="336"/>
    </location>
</feature>
<reference evidence="7 8" key="1">
    <citation type="journal article" date="2008" name="Nature">
        <title>The genome of the model beetle and pest Tribolium castaneum.</title>
        <authorList>
            <consortium name="Tribolium Genome Sequencing Consortium"/>
            <person name="Richards S."/>
            <person name="Gibbs R.A."/>
            <person name="Weinstock G.M."/>
            <person name="Brown S.J."/>
            <person name="Denell R."/>
            <person name="Beeman R.W."/>
            <person name="Gibbs R."/>
            <person name="Beeman R.W."/>
            <person name="Brown S.J."/>
            <person name="Bucher G."/>
            <person name="Friedrich M."/>
            <person name="Grimmelikhuijzen C.J."/>
            <person name="Klingler M."/>
            <person name="Lorenzen M."/>
            <person name="Richards S."/>
            <person name="Roth S."/>
            <person name="Schroder R."/>
            <person name="Tautz D."/>
            <person name="Zdobnov E.M."/>
            <person name="Muzny D."/>
            <person name="Gibbs R.A."/>
            <person name="Weinstock G.M."/>
            <person name="Attaway T."/>
            <person name="Bell S."/>
            <person name="Buhay C.J."/>
            <person name="Chandrabose M.N."/>
            <person name="Chavez D."/>
            <person name="Clerk-Blankenburg K.P."/>
            <person name="Cree A."/>
            <person name="Dao M."/>
            <person name="Davis C."/>
            <person name="Chacko J."/>
            <person name="Dinh H."/>
            <person name="Dugan-Rocha S."/>
            <person name="Fowler G."/>
            <person name="Garner T.T."/>
            <person name="Garnes J."/>
            <person name="Gnirke A."/>
            <person name="Hawes A."/>
            <person name="Hernandez J."/>
            <person name="Hines S."/>
            <person name="Holder M."/>
            <person name="Hume J."/>
            <person name="Jhangiani S.N."/>
            <person name="Joshi V."/>
            <person name="Khan Z.M."/>
            <person name="Jackson L."/>
            <person name="Kovar C."/>
            <person name="Kowis A."/>
            <person name="Lee S."/>
            <person name="Lewis L.R."/>
            <person name="Margolis J."/>
            <person name="Morgan M."/>
            <person name="Nazareth L.V."/>
            <person name="Nguyen N."/>
            <person name="Okwuonu G."/>
            <person name="Parker D."/>
            <person name="Richards S."/>
            <person name="Ruiz S.J."/>
            <person name="Santibanez J."/>
            <person name="Savard J."/>
            <person name="Scherer S.E."/>
            <person name="Schneider B."/>
            <person name="Sodergren E."/>
            <person name="Tautz D."/>
            <person name="Vattahil S."/>
            <person name="Villasana D."/>
            <person name="White C.S."/>
            <person name="Wright R."/>
            <person name="Park Y."/>
            <person name="Beeman R.W."/>
            <person name="Lord J."/>
            <person name="Oppert B."/>
            <person name="Lorenzen M."/>
            <person name="Brown S."/>
            <person name="Wang L."/>
            <person name="Savard J."/>
            <person name="Tautz D."/>
            <person name="Richards S."/>
            <person name="Weinstock G."/>
            <person name="Gibbs R.A."/>
            <person name="Liu Y."/>
            <person name="Worley K."/>
            <person name="Weinstock G."/>
            <person name="Elsik C.G."/>
            <person name="Reese J.T."/>
            <person name="Elhaik E."/>
            <person name="Landan G."/>
            <person name="Graur D."/>
            <person name="Arensburger P."/>
            <person name="Atkinson P."/>
            <person name="Beeman R.W."/>
            <person name="Beidler J."/>
            <person name="Brown S.J."/>
            <person name="Demuth J.P."/>
            <person name="Drury D.W."/>
            <person name="Du Y.Z."/>
            <person name="Fujiwara H."/>
            <person name="Lorenzen M."/>
            <person name="Maselli V."/>
            <person name="Osanai M."/>
            <person name="Park Y."/>
            <person name="Robertson H.M."/>
            <person name="Tu Z."/>
            <person name="Wang J.J."/>
            <person name="Wang S."/>
            <person name="Richards S."/>
            <person name="Song H."/>
            <person name="Zhang L."/>
            <person name="Sodergren E."/>
            <person name="Werner D."/>
            <person name="Stanke M."/>
            <person name="Morgenstern B."/>
            <person name="Solovyev V."/>
            <person name="Kosarev P."/>
            <person name="Brown G."/>
            <person name="Chen H.C."/>
            <person name="Ermolaeva O."/>
            <person name="Hlavina W."/>
            <person name="Kapustin Y."/>
            <person name="Kiryutin B."/>
            <person name="Kitts P."/>
            <person name="Maglott D."/>
            <person name="Pruitt K."/>
            <person name="Sapojnikov V."/>
            <person name="Souvorov A."/>
            <person name="Mackey A.J."/>
            <person name="Waterhouse R.M."/>
            <person name="Wyder S."/>
            <person name="Zdobnov E.M."/>
            <person name="Zdobnov E.M."/>
            <person name="Wyder S."/>
            <person name="Kriventseva E.V."/>
            <person name="Kadowaki T."/>
            <person name="Bork P."/>
            <person name="Aranda M."/>
            <person name="Bao R."/>
            <person name="Beermann A."/>
            <person name="Berns N."/>
            <person name="Bolognesi R."/>
            <person name="Bonneton F."/>
            <person name="Bopp D."/>
            <person name="Brown S.J."/>
            <person name="Bucher G."/>
            <person name="Butts T."/>
            <person name="Chaumot A."/>
            <person name="Denell R.E."/>
            <person name="Ferrier D.E."/>
            <person name="Friedrich M."/>
            <person name="Gordon C.M."/>
            <person name="Jindra M."/>
            <person name="Klingler M."/>
            <person name="Lan Q."/>
            <person name="Lattorff H.M."/>
            <person name="Laudet V."/>
            <person name="von Levetsow C."/>
            <person name="Liu Z."/>
            <person name="Lutz R."/>
            <person name="Lynch J.A."/>
            <person name="da Fonseca R.N."/>
            <person name="Posnien N."/>
            <person name="Reuter R."/>
            <person name="Roth S."/>
            <person name="Savard J."/>
            <person name="Schinko J.B."/>
            <person name="Schmitt C."/>
            <person name="Schoppmeier M."/>
            <person name="Schroder R."/>
            <person name="Shippy T.D."/>
            <person name="Simonnet F."/>
            <person name="Marques-Souza H."/>
            <person name="Tautz D."/>
            <person name="Tomoyasu Y."/>
            <person name="Trauner J."/>
            <person name="Van der Zee M."/>
            <person name="Vervoort M."/>
            <person name="Wittkopp N."/>
            <person name="Wimmer E.A."/>
            <person name="Yang X."/>
            <person name="Jones A.K."/>
            <person name="Sattelle D.B."/>
            <person name="Ebert P.R."/>
            <person name="Nelson D."/>
            <person name="Scott J.G."/>
            <person name="Beeman R.W."/>
            <person name="Muthukrishnan S."/>
            <person name="Kramer K.J."/>
            <person name="Arakane Y."/>
            <person name="Beeman R.W."/>
            <person name="Zhu Q."/>
            <person name="Hogenkamp D."/>
            <person name="Dixit R."/>
            <person name="Oppert B."/>
            <person name="Jiang H."/>
            <person name="Zou Z."/>
            <person name="Marshall J."/>
            <person name="Elpidina E."/>
            <person name="Vinokurov K."/>
            <person name="Oppert C."/>
            <person name="Zou Z."/>
            <person name="Evans J."/>
            <person name="Lu Z."/>
            <person name="Zhao P."/>
            <person name="Sumathipala N."/>
            <person name="Altincicek B."/>
            <person name="Vilcinskas A."/>
            <person name="Williams M."/>
            <person name="Hultmark D."/>
            <person name="Hetru C."/>
            <person name="Jiang H."/>
            <person name="Grimmelikhuijzen C.J."/>
            <person name="Hauser F."/>
            <person name="Cazzamali G."/>
            <person name="Williamson M."/>
            <person name="Park Y."/>
            <person name="Li B."/>
            <person name="Tanaka Y."/>
            <person name="Predel R."/>
            <person name="Neupert S."/>
            <person name="Schachtner J."/>
            <person name="Verleyen P."/>
            <person name="Raible F."/>
            <person name="Bork P."/>
            <person name="Friedrich M."/>
            <person name="Walden K.K."/>
            <person name="Robertson H.M."/>
            <person name="Angeli S."/>
            <person name="Foret S."/>
            <person name="Bucher G."/>
            <person name="Schuetz S."/>
            <person name="Maleszka R."/>
            <person name="Wimmer E.A."/>
            <person name="Beeman R.W."/>
            <person name="Lorenzen M."/>
            <person name="Tomoyasu Y."/>
            <person name="Miller S.C."/>
            <person name="Grossmann D."/>
            <person name="Bucher G."/>
        </authorList>
    </citation>
    <scope>NUCLEOTIDE SEQUENCE [LARGE SCALE GENOMIC DNA]</scope>
    <source>
        <strain evidence="7 8">Georgia GA2</strain>
    </source>
</reference>
<keyword evidence="3" id="KW-0132">Cell division</keyword>
<dbReference type="InParanoid" id="D6WZG0"/>
<dbReference type="eggNOG" id="ENOG502S85H">
    <property type="taxonomic scope" value="Eukaryota"/>
</dbReference>
<name>D6WZG0_TRICA</name>
<evidence type="ECO:0000256" key="4">
    <source>
        <dbReference type="ARBA" id="ARBA00022776"/>
    </source>
</evidence>
<evidence type="ECO:0000313" key="7">
    <source>
        <dbReference type="EMBL" id="EFA09710.1"/>
    </source>
</evidence>
<dbReference type="STRING" id="7070.D6WZG0"/>
<dbReference type="PANTHER" id="PTHR14728:SF2">
    <property type="entry name" value="PROTEIN AURORA BOREALIS"/>
    <property type="match status" value="1"/>
</dbReference>
<dbReference type="PRINTS" id="PR02038">
    <property type="entry name" value="AURORABORA"/>
</dbReference>
<evidence type="ECO:0000313" key="8">
    <source>
        <dbReference type="Proteomes" id="UP000007266"/>
    </source>
</evidence>
<evidence type="ECO:0000256" key="3">
    <source>
        <dbReference type="ARBA" id="ARBA00022618"/>
    </source>
</evidence>
<dbReference type="PANTHER" id="PTHR14728">
    <property type="entry name" value="PROTEIN AURORA BOREALIS"/>
    <property type="match status" value="1"/>
</dbReference>
<keyword evidence="8" id="KW-1185">Reference proteome</keyword>
<dbReference type="Pfam" id="PF15280">
    <property type="entry name" value="BORA_N"/>
    <property type="match status" value="1"/>
</dbReference>
<dbReference type="KEGG" id="tca:100142254"/>